<reference evidence="4" key="1">
    <citation type="submission" date="2012-03" db="EMBL/GenBank/DDBJ databases">
        <title>Complete genome of Caldisphaera lagunensis DSM 15908.</title>
        <authorList>
            <person name="Lucas S."/>
            <person name="Copeland A."/>
            <person name="Lapidus A."/>
            <person name="Glavina del Rio T."/>
            <person name="Dalin E."/>
            <person name="Tice H."/>
            <person name="Bruce D."/>
            <person name="Goodwin L."/>
            <person name="Pitluck S."/>
            <person name="Peters L."/>
            <person name="Mikhailova N."/>
            <person name="Teshima H."/>
            <person name="Kyrpides N."/>
            <person name="Mavromatis K."/>
            <person name="Ivanova N."/>
            <person name="Brettin T."/>
            <person name="Detter J.C."/>
            <person name="Han C."/>
            <person name="Larimer F."/>
            <person name="Land M."/>
            <person name="Hauser L."/>
            <person name="Markowitz V."/>
            <person name="Cheng J.-F."/>
            <person name="Hugenholtz P."/>
            <person name="Woyke T."/>
            <person name="Wu D."/>
            <person name="Spring S."/>
            <person name="Schroeder M."/>
            <person name="Brambilla E."/>
            <person name="Klenk H.-P."/>
            <person name="Eisen J.A."/>
        </authorList>
    </citation>
    <scope>NUCLEOTIDE SEQUENCE [LARGE SCALE GENOMIC DNA]</scope>
    <source>
        <strain evidence="4">DSM 15908 / JCM 11604 / IC-154</strain>
    </source>
</reference>
<dbReference type="SUPFAM" id="SSF53323">
    <property type="entry name" value="Pyruvate-ferredoxin oxidoreductase, PFOR, domain III"/>
    <property type="match status" value="1"/>
</dbReference>
<name>L0A9A8_CALLD</name>
<dbReference type="GO" id="GO:0016903">
    <property type="term" value="F:oxidoreductase activity, acting on the aldehyde or oxo group of donors"/>
    <property type="evidence" value="ECO:0007669"/>
    <property type="project" value="InterPro"/>
</dbReference>
<dbReference type="PANTHER" id="PTHR43854:SF1">
    <property type="entry name" value="INDOLEPYRUVATE OXIDOREDUCTASE SUBUNIT IORB"/>
    <property type="match status" value="1"/>
</dbReference>
<dbReference type="HOGENOM" id="CLU_087284_1_0_2"/>
<dbReference type="RefSeq" id="WP_015231907.1">
    <property type="nucleotide sequence ID" value="NC_019791.1"/>
</dbReference>
<dbReference type="OrthoDB" id="53326at2157"/>
<dbReference type="InterPro" id="IPR052198">
    <property type="entry name" value="IorB_Oxidoreductase"/>
</dbReference>
<organism evidence="3 4">
    <name type="scientific">Caldisphaera lagunensis (strain DSM 15908 / JCM 11604 / ANMR 0165 / IC-154)</name>
    <dbReference type="NCBI Taxonomy" id="1056495"/>
    <lineage>
        <taxon>Archaea</taxon>
        <taxon>Thermoproteota</taxon>
        <taxon>Thermoprotei</taxon>
        <taxon>Acidilobales</taxon>
        <taxon>Caldisphaeraceae</taxon>
        <taxon>Caldisphaera</taxon>
    </lineage>
</organism>
<feature type="domain" description="Pyruvate/ketoisovalerate oxidoreductase catalytic" evidence="2">
    <location>
        <begin position="15"/>
        <end position="189"/>
    </location>
</feature>
<dbReference type="InParanoid" id="L0A9A8"/>
<dbReference type="STRING" id="1056495.Calag_0227"/>
<keyword evidence="1" id="KW-0560">Oxidoreductase</keyword>
<dbReference type="PANTHER" id="PTHR43854">
    <property type="entry name" value="INDOLEPYRUVATE OXIDOREDUCTASE SUBUNIT IORB"/>
    <property type="match status" value="1"/>
</dbReference>
<evidence type="ECO:0000313" key="3">
    <source>
        <dbReference type="EMBL" id="AFZ70009.1"/>
    </source>
</evidence>
<evidence type="ECO:0000256" key="1">
    <source>
        <dbReference type="ARBA" id="ARBA00023002"/>
    </source>
</evidence>
<evidence type="ECO:0000313" key="4">
    <source>
        <dbReference type="Proteomes" id="UP000010469"/>
    </source>
</evidence>
<evidence type="ECO:0000259" key="2">
    <source>
        <dbReference type="Pfam" id="PF01558"/>
    </source>
</evidence>
<dbReference type="Gene3D" id="3.40.920.10">
    <property type="entry name" value="Pyruvate-ferredoxin oxidoreductase, PFOR, domain III"/>
    <property type="match status" value="1"/>
</dbReference>
<dbReference type="Pfam" id="PF01558">
    <property type="entry name" value="POR"/>
    <property type="match status" value="1"/>
</dbReference>
<sequence length="192" mass="21038">MAMNSKLNIVISGVGGQGIVTLARIIGEAAVNNDVKVLIAETHGLSQRGGSVEVHVRLGNVYAPLVPKGGADILLSMELIESARNVDYLNKDGMVISSDTILRPPIPGVKLPKKEEIIKEFEKNNIKYYLIPTKELAEKIGSYQSENMILLGALYKFSQISKFINIDSIKESIKTMRNPEINIKAFELGNSL</sequence>
<dbReference type="AlphaFoldDB" id="L0A9A8"/>
<proteinExistence type="predicted"/>
<dbReference type="InterPro" id="IPR019752">
    <property type="entry name" value="Pyrv/ketoisovalerate_OxRed_cat"/>
</dbReference>
<dbReference type="Proteomes" id="UP000010469">
    <property type="component" value="Chromosome"/>
</dbReference>
<dbReference type="GeneID" id="14211487"/>
<dbReference type="eggNOG" id="arCOG01602">
    <property type="taxonomic scope" value="Archaea"/>
</dbReference>
<protein>
    <submittedName>
        <fullName evidence="3">2-oxoacid:ferredoxin oxidoreductase, gamma subunit</fullName>
    </submittedName>
</protein>
<dbReference type="KEGG" id="clg:Calag_0227"/>
<dbReference type="InterPro" id="IPR002869">
    <property type="entry name" value="Pyrv_flavodox_OxRed_cen"/>
</dbReference>
<accession>L0A9A8</accession>
<gene>
    <name evidence="3" type="ordered locus">Calag_0227</name>
</gene>
<keyword evidence="4" id="KW-1185">Reference proteome</keyword>
<dbReference type="EMBL" id="CP003378">
    <property type="protein sequence ID" value="AFZ70009.1"/>
    <property type="molecule type" value="Genomic_DNA"/>
</dbReference>